<keyword evidence="2" id="KW-1133">Transmembrane helix</keyword>
<evidence type="ECO:0000313" key="3">
    <source>
        <dbReference type="EMBL" id="RDB21605.1"/>
    </source>
</evidence>
<organism evidence="3 4">
    <name type="scientific">Hypsizygus marmoreus</name>
    <name type="common">White beech mushroom</name>
    <name type="synonym">Agaricus marmoreus</name>
    <dbReference type="NCBI Taxonomy" id="39966"/>
    <lineage>
        <taxon>Eukaryota</taxon>
        <taxon>Fungi</taxon>
        <taxon>Dikarya</taxon>
        <taxon>Basidiomycota</taxon>
        <taxon>Agaricomycotina</taxon>
        <taxon>Agaricomycetes</taxon>
        <taxon>Agaricomycetidae</taxon>
        <taxon>Agaricales</taxon>
        <taxon>Tricholomatineae</taxon>
        <taxon>Lyophyllaceae</taxon>
        <taxon>Hypsizygus</taxon>
    </lineage>
</organism>
<feature type="compositionally biased region" description="Basic and acidic residues" evidence="1">
    <location>
        <begin position="350"/>
        <end position="361"/>
    </location>
</feature>
<accession>A0A369JMI5</accession>
<dbReference type="OrthoDB" id="3363836at2759"/>
<gene>
    <name evidence="3" type="ORF">Hypma_011209</name>
</gene>
<feature type="region of interest" description="Disordered" evidence="1">
    <location>
        <begin position="345"/>
        <end position="378"/>
    </location>
</feature>
<keyword evidence="2" id="KW-0812">Transmembrane</keyword>
<proteinExistence type="predicted"/>
<keyword evidence="4" id="KW-1185">Reference proteome</keyword>
<feature type="compositionally biased region" description="Polar residues" evidence="1">
    <location>
        <begin position="412"/>
        <end position="426"/>
    </location>
</feature>
<dbReference type="STRING" id="39966.A0A369JMI5"/>
<evidence type="ECO:0000256" key="2">
    <source>
        <dbReference type="SAM" id="Phobius"/>
    </source>
</evidence>
<evidence type="ECO:0000313" key="4">
    <source>
        <dbReference type="Proteomes" id="UP000076154"/>
    </source>
</evidence>
<feature type="compositionally biased region" description="Polar residues" evidence="1">
    <location>
        <begin position="507"/>
        <end position="517"/>
    </location>
</feature>
<evidence type="ECO:0000256" key="1">
    <source>
        <dbReference type="SAM" id="MobiDB-lite"/>
    </source>
</evidence>
<reference evidence="3" key="1">
    <citation type="submission" date="2018-04" db="EMBL/GenBank/DDBJ databases">
        <title>Whole genome sequencing of Hypsizygus marmoreus.</title>
        <authorList>
            <person name="Choi I.-G."/>
            <person name="Min B."/>
            <person name="Kim J.-G."/>
            <person name="Kim S."/>
            <person name="Oh Y.-L."/>
            <person name="Kong W.-S."/>
            <person name="Park H."/>
            <person name="Jeong J."/>
            <person name="Song E.-S."/>
        </authorList>
    </citation>
    <scope>NUCLEOTIDE SEQUENCE [LARGE SCALE GENOMIC DNA]</scope>
    <source>
        <strain evidence="3">51987-8</strain>
    </source>
</reference>
<feature type="region of interest" description="Disordered" evidence="1">
    <location>
        <begin position="409"/>
        <end position="451"/>
    </location>
</feature>
<feature type="region of interest" description="Disordered" evidence="1">
    <location>
        <begin position="1"/>
        <end position="27"/>
    </location>
</feature>
<feature type="region of interest" description="Disordered" evidence="1">
    <location>
        <begin position="504"/>
        <end position="528"/>
    </location>
</feature>
<keyword evidence="2" id="KW-0472">Membrane</keyword>
<dbReference type="AlphaFoldDB" id="A0A369JMI5"/>
<name>A0A369JMI5_HYPMA</name>
<comment type="caution">
    <text evidence="3">The sequence shown here is derived from an EMBL/GenBank/DDBJ whole genome shotgun (WGS) entry which is preliminary data.</text>
</comment>
<protein>
    <submittedName>
        <fullName evidence="3">Uncharacterized protein</fullName>
    </submittedName>
</protein>
<dbReference type="InParanoid" id="A0A369JMI5"/>
<dbReference type="EMBL" id="LUEZ02000054">
    <property type="protein sequence ID" value="RDB21605.1"/>
    <property type="molecule type" value="Genomic_DNA"/>
</dbReference>
<dbReference type="Proteomes" id="UP000076154">
    <property type="component" value="Unassembled WGS sequence"/>
</dbReference>
<feature type="transmembrane region" description="Helical" evidence="2">
    <location>
        <begin position="172"/>
        <end position="192"/>
    </location>
</feature>
<sequence length="605" mass="63692">MGFASFHQVHKPQHNHHEKRATPNPGCFTGGFYTSPKNGATIDSLVPLEVTWDTTCLDTNLIDIHLLAPGASQITTEVTIWKDVPLGDGKKTLNLKPRWWNSTSTMSLQLSIVPAGSLPALTTLPAGPVITATYTAPASGPVPEAADVTKNNVSDTTTAALTKSHMSPGKTAAAVLLPLLFVLLLIFAYLKYQRRRAAEKHKRFSQAIDKRMSTISTDWKSMSAAGANAAIRNSIAVNRDSSAFAFGAIRPVSTASAFEGNAAGVGAAHMTQVRTGTGVGLRNPNPAAFAAERASRISRVSFADTARPSGESRRTRAFHSAYIPPLPTQRTDVISTATALSVYPDSELGVNEKERTSEEKATLSPRQAQGPLTLTPEDIRARIQGRGSPQTKEESEYDEVMPALSMMRTGSLKDSSSQQSDPNAQNQDDDYLFTTLPVPPTPTYSKPSSPISPFAPSYTGATYAPTTTSSYAPSSPFSTSTSSTAVATPVAMSPDEMLRAYAERKAANSSPAPTQTPKKGGRKMSIRASLGGGNVKKEVPKIAISYPMPVATPTTGYGMAGVGAAGMAGVGVGVGLAGATYAIGEDDEEDAYGGVDESVYVGTAN</sequence>
<feature type="compositionally biased region" description="Basic residues" evidence="1">
    <location>
        <begin position="8"/>
        <end position="19"/>
    </location>
</feature>